<dbReference type="Pfam" id="PF02878">
    <property type="entry name" value="PGM_PMM_I"/>
    <property type="match status" value="1"/>
</dbReference>
<proteinExistence type="inferred from homology"/>
<accession>A0A6A0AL52</accession>
<reference evidence="3 4" key="1">
    <citation type="submission" date="2020-02" db="EMBL/GenBank/DDBJ databases">
        <title>Draft genome sequence of Haematococcus lacustris strain NIES-144.</title>
        <authorList>
            <person name="Morimoto D."/>
            <person name="Nakagawa S."/>
            <person name="Yoshida T."/>
            <person name="Sawayama S."/>
        </authorList>
    </citation>
    <scope>NUCLEOTIDE SEQUENCE [LARGE SCALE GENOMIC DNA]</scope>
    <source>
        <strain evidence="3 4">NIES-144</strain>
    </source>
</reference>
<protein>
    <submittedName>
        <fullName evidence="3">N-acetylglucosamine-phosphate mutase</fullName>
    </submittedName>
</protein>
<dbReference type="GO" id="GO:0016868">
    <property type="term" value="F:intramolecular phosphotransferase activity"/>
    <property type="evidence" value="ECO:0007669"/>
    <property type="project" value="InterPro"/>
</dbReference>
<gene>
    <name evidence="3" type="ORF">HaLaN_32334</name>
</gene>
<dbReference type="Proteomes" id="UP000485058">
    <property type="component" value="Unassembled WGS sequence"/>
</dbReference>
<dbReference type="AlphaFoldDB" id="A0A6A0AL52"/>
<dbReference type="Gene3D" id="3.40.120.10">
    <property type="entry name" value="Alpha-D-Glucose-1,6-Bisphosphate, subunit A, domain 3"/>
    <property type="match status" value="1"/>
</dbReference>
<feature type="non-terminal residue" evidence="3">
    <location>
        <position position="1"/>
    </location>
</feature>
<name>A0A6A0AL52_HAELA</name>
<comment type="caution">
    <text evidence="3">The sequence shown here is derived from an EMBL/GenBank/DDBJ whole genome shotgun (WGS) entry which is preliminary data.</text>
</comment>
<dbReference type="InterPro" id="IPR016055">
    <property type="entry name" value="A-D-PHexomutase_a/b/a-I/II/III"/>
</dbReference>
<keyword evidence="4" id="KW-1185">Reference proteome</keyword>
<evidence type="ECO:0000313" key="3">
    <source>
        <dbReference type="EMBL" id="GFH33023.1"/>
    </source>
</evidence>
<dbReference type="EMBL" id="BLLF01007601">
    <property type="protein sequence ID" value="GFH33023.1"/>
    <property type="molecule type" value="Genomic_DNA"/>
</dbReference>
<dbReference type="GO" id="GO:0005975">
    <property type="term" value="P:carbohydrate metabolic process"/>
    <property type="evidence" value="ECO:0007669"/>
    <property type="project" value="InterPro"/>
</dbReference>
<dbReference type="InterPro" id="IPR005844">
    <property type="entry name" value="A-D-PHexomutase_a/b/a-I"/>
</dbReference>
<evidence type="ECO:0000313" key="4">
    <source>
        <dbReference type="Proteomes" id="UP000485058"/>
    </source>
</evidence>
<feature type="domain" description="Alpha-D-phosphohexomutase alpha/beta/alpha" evidence="2">
    <location>
        <begin position="2"/>
        <end position="27"/>
    </location>
</feature>
<evidence type="ECO:0000259" key="2">
    <source>
        <dbReference type="Pfam" id="PF02878"/>
    </source>
</evidence>
<comment type="similarity">
    <text evidence="1">Belongs to the phosphohexose mutase family.</text>
</comment>
<organism evidence="3 4">
    <name type="scientific">Haematococcus lacustris</name>
    <name type="common">Green alga</name>
    <name type="synonym">Haematococcus pluvialis</name>
    <dbReference type="NCBI Taxonomy" id="44745"/>
    <lineage>
        <taxon>Eukaryota</taxon>
        <taxon>Viridiplantae</taxon>
        <taxon>Chlorophyta</taxon>
        <taxon>core chlorophytes</taxon>
        <taxon>Chlorophyceae</taxon>
        <taxon>CS clade</taxon>
        <taxon>Chlamydomonadales</taxon>
        <taxon>Haematococcaceae</taxon>
        <taxon>Haematococcus</taxon>
    </lineage>
</organism>
<evidence type="ECO:0000256" key="1">
    <source>
        <dbReference type="ARBA" id="ARBA00010231"/>
    </source>
</evidence>
<dbReference type="SUPFAM" id="SSF53738">
    <property type="entry name" value="Phosphoglucomutase, first 3 domains"/>
    <property type="match status" value="1"/>
</dbReference>
<sequence length="32" mass="3430">HCGIMVTASHNAEHDNGVKIVEPTGEMLVQIV</sequence>